<dbReference type="EMBL" id="JAFFHA010000008">
    <property type="protein sequence ID" value="KAK4651995.1"/>
    <property type="molecule type" value="Genomic_DNA"/>
</dbReference>
<organism evidence="1 2">
    <name type="scientific">Podospora pseudocomata</name>
    <dbReference type="NCBI Taxonomy" id="2093779"/>
    <lineage>
        <taxon>Eukaryota</taxon>
        <taxon>Fungi</taxon>
        <taxon>Dikarya</taxon>
        <taxon>Ascomycota</taxon>
        <taxon>Pezizomycotina</taxon>
        <taxon>Sordariomycetes</taxon>
        <taxon>Sordariomycetidae</taxon>
        <taxon>Sordariales</taxon>
        <taxon>Podosporaceae</taxon>
        <taxon>Podospora</taxon>
    </lineage>
</organism>
<protein>
    <submittedName>
        <fullName evidence="1">Uncharacterized protein</fullName>
    </submittedName>
</protein>
<sequence>MTLGALCSAIAHGNVALVTYLFAQLRKRGEVDCDGEVISSYGLDRRDYVAFSVASFLGQCGDYNAVITIAGLIESHRAAHGGDLPRGPDDFIPDVWTALIQGNWLAACALVDALSDPLEYYDASEILQKLLHYENWTAQYWQFWPHYLGSGDEGEDYVREYWSTERQRWLSKPQDVGFVAHTTNRAVDKLLEVFSARRARVTPHRRSTLLPNDFPSTS</sequence>
<proteinExistence type="predicted"/>
<keyword evidence="2" id="KW-1185">Reference proteome</keyword>
<comment type="caution">
    <text evidence="1">The sequence shown here is derived from an EMBL/GenBank/DDBJ whole genome shotgun (WGS) entry which is preliminary data.</text>
</comment>
<accession>A0ABR0G8A3</accession>
<dbReference type="RefSeq" id="XP_062740970.1">
    <property type="nucleotide sequence ID" value="XM_062884156.1"/>
</dbReference>
<dbReference type="Proteomes" id="UP001323405">
    <property type="component" value="Unassembled WGS sequence"/>
</dbReference>
<evidence type="ECO:0000313" key="1">
    <source>
        <dbReference type="EMBL" id="KAK4651995.1"/>
    </source>
</evidence>
<evidence type="ECO:0000313" key="2">
    <source>
        <dbReference type="Proteomes" id="UP001323405"/>
    </source>
</evidence>
<gene>
    <name evidence="1" type="ORF">QC762_0098440</name>
</gene>
<dbReference type="GeneID" id="87903943"/>
<reference evidence="1 2" key="1">
    <citation type="journal article" date="2023" name="bioRxiv">
        <title>High-quality genome assemblies of four members of thePodospora anserinaspecies complex.</title>
        <authorList>
            <person name="Ament-Velasquez S.L."/>
            <person name="Vogan A.A."/>
            <person name="Wallerman O."/>
            <person name="Hartmann F."/>
            <person name="Gautier V."/>
            <person name="Silar P."/>
            <person name="Giraud T."/>
            <person name="Johannesson H."/>
        </authorList>
    </citation>
    <scope>NUCLEOTIDE SEQUENCE [LARGE SCALE GENOMIC DNA]</scope>
    <source>
        <strain evidence="1 2">CBS 415.72m</strain>
    </source>
</reference>
<name>A0ABR0G8A3_9PEZI</name>